<dbReference type="SUPFAM" id="SSF56112">
    <property type="entry name" value="Protein kinase-like (PK-like)"/>
    <property type="match status" value="1"/>
</dbReference>
<dbReference type="OrthoDB" id="3806873at2"/>
<organism evidence="15 16">
    <name type="scientific">Rhodopseudomonas faecalis</name>
    <dbReference type="NCBI Taxonomy" id="99655"/>
    <lineage>
        <taxon>Bacteria</taxon>
        <taxon>Pseudomonadati</taxon>
        <taxon>Pseudomonadota</taxon>
        <taxon>Alphaproteobacteria</taxon>
        <taxon>Hyphomicrobiales</taxon>
        <taxon>Nitrobacteraceae</taxon>
        <taxon>Rhodopseudomonas</taxon>
    </lineage>
</organism>
<feature type="active site" description="Proton acceptor" evidence="11">
    <location>
        <position position="208"/>
    </location>
</feature>
<dbReference type="PANTHER" id="PTHR21310">
    <property type="entry name" value="AMINOGLYCOSIDE PHOSPHOTRANSFERASE-RELATED-RELATED"/>
    <property type="match status" value="1"/>
</dbReference>
<feature type="binding site" evidence="12">
    <location>
        <position position="213"/>
    </location>
    <ligand>
        <name>Mg(2+)</name>
        <dbReference type="ChEBI" id="CHEBI:18420"/>
    </ligand>
</feature>
<dbReference type="PANTHER" id="PTHR21310:SF41">
    <property type="entry name" value="3'-PHOSPHOTRANSFERASE, PUTATIVE-RELATED"/>
    <property type="match status" value="1"/>
</dbReference>
<reference evidence="15 16" key="1">
    <citation type="submission" date="2018-06" db="EMBL/GenBank/DDBJ databases">
        <title>Genomic Encyclopedia of Archaeal and Bacterial Type Strains, Phase II (KMG-II): from individual species to whole genera.</title>
        <authorList>
            <person name="Goeker M."/>
        </authorList>
    </citation>
    <scope>NUCLEOTIDE SEQUENCE [LARGE SCALE GENOMIC DNA]</scope>
    <source>
        <strain evidence="15 16">JCM 11668</strain>
    </source>
</reference>
<dbReference type="InterPro" id="IPR051678">
    <property type="entry name" value="AGP_Transferase"/>
</dbReference>
<evidence type="ECO:0000256" key="3">
    <source>
        <dbReference type="ARBA" id="ARBA00017903"/>
    </source>
</evidence>
<dbReference type="Gene3D" id="3.30.200.20">
    <property type="entry name" value="Phosphorylase Kinase, domain 1"/>
    <property type="match status" value="1"/>
</dbReference>
<evidence type="ECO:0000256" key="11">
    <source>
        <dbReference type="PIRSR" id="PIRSR000706-1"/>
    </source>
</evidence>
<dbReference type="GO" id="GO:0008910">
    <property type="term" value="F:kanamycin kinase activity"/>
    <property type="evidence" value="ECO:0007669"/>
    <property type="project" value="UniProtKB-EC"/>
</dbReference>
<feature type="domain" description="Aminoglycoside phosphotransferase" evidence="14">
    <location>
        <begin position="47"/>
        <end position="274"/>
    </location>
</feature>
<dbReference type="GO" id="GO:0046677">
    <property type="term" value="P:response to antibiotic"/>
    <property type="evidence" value="ECO:0007669"/>
    <property type="project" value="UniProtKB-KW"/>
</dbReference>
<proteinExistence type="inferred from homology"/>
<keyword evidence="12" id="KW-0460">Magnesium</keyword>
<evidence type="ECO:0000256" key="6">
    <source>
        <dbReference type="ARBA" id="ARBA00022777"/>
    </source>
</evidence>
<dbReference type="AlphaFoldDB" id="A0A318THA2"/>
<dbReference type="Gene3D" id="3.90.1200.10">
    <property type="match status" value="1"/>
</dbReference>
<evidence type="ECO:0000313" key="15">
    <source>
        <dbReference type="EMBL" id="PYF01165.1"/>
    </source>
</evidence>
<feature type="region of interest" description="Disordered" evidence="13">
    <location>
        <begin position="1"/>
        <end position="22"/>
    </location>
</feature>
<evidence type="ECO:0000256" key="12">
    <source>
        <dbReference type="PIRSR" id="PIRSR000706-2"/>
    </source>
</evidence>
<evidence type="ECO:0000313" key="16">
    <source>
        <dbReference type="Proteomes" id="UP000248148"/>
    </source>
</evidence>
<evidence type="ECO:0000256" key="5">
    <source>
        <dbReference type="ARBA" id="ARBA00022741"/>
    </source>
</evidence>
<dbReference type="PIRSF" id="PIRSF000706">
    <property type="entry name" value="Kanamycin_kin"/>
    <property type="match status" value="1"/>
</dbReference>
<name>A0A318THA2_9BRAD</name>
<keyword evidence="7 10" id="KW-0067">ATP-binding</keyword>
<dbReference type="Pfam" id="PF01636">
    <property type="entry name" value="APH"/>
    <property type="match status" value="1"/>
</dbReference>
<comment type="catalytic activity">
    <reaction evidence="9">
        <text>kanamycin A + ATP = kanamycin 3'-phosphate + ADP + H(+)</text>
        <dbReference type="Rhea" id="RHEA:24256"/>
        <dbReference type="ChEBI" id="CHEBI:15378"/>
        <dbReference type="ChEBI" id="CHEBI:30616"/>
        <dbReference type="ChEBI" id="CHEBI:57909"/>
        <dbReference type="ChEBI" id="CHEBI:58214"/>
        <dbReference type="ChEBI" id="CHEBI:456216"/>
        <dbReference type="EC" id="2.7.1.95"/>
    </reaction>
</comment>
<feature type="compositionally biased region" description="Low complexity" evidence="13">
    <location>
        <begin position="10"/>
        <end position="22"/>
    </location>
</feature>
<evidence type="ECO:0000256" key="2">
    <source>
        <dbReference type="ARBA" id="ARBA00012193"/>
    </source>
</evidence>
<dbReference type="Proteomes" id="UP000248148">
    <property type="component" value="Unassembled WGS sequence"/>
</dbReference>
<keyword evidence="5 10" id="KW-0547">Nucleotide-binding</keyword>
<keyword evidence="4 10" id="KW-0808">Transferase</keyword>
<evidence type="ECO:0000256" key="10">
    <source>
        <dbReference type="PIRNR" id="PIRNR000706"/>
    </source>
</evidence>
<dbReference type="EMBL" id="QJTI01000026">
    <property type="protein sequence ID" value="PYF01165.1"/>
    <property type="molecule type" value="Genomic_DNA"/>
</dbReference>
<feature type="binding site" evidence="12">
    <location>
        <position position="226"/>
    </location>
    <ligand>
        <name>Mg(2+)</name>
        <dbReference type="ChEBI" id="CHEBI:18420"/>
    </ligand>
</feature>
<gene>
    <name evidence="15" type="ORF">BJ122_12644</name>
</gene>
<comment type="caution">
    <text evidence="15">The sequence shown here is derived from an EMBL/GenBank/DDBJ whole genome shotgun (WGS) entry which is preliminary data.</text>
</comment>
<dbReference type="CDD" id="cd05150">
    <property type="entry name" value="APH"/>
    <property type="match status" value="1"/>
</dbReference>
<comment type="similarity">
    <text evidence="1 10">Belongs to the aminoglycoside phosphotransferase family.</text>
</comment>
<keyword evidence="12" id="KW-0479">Metal-binding</keyword>
<dbReference type="NCBIfam" id="NF033068">
    <property type="entry name" value="APH_3p"/>
    <property type="match status" value="1"/>
</dbReference>
<keyword evidence="8 10" id="KW-0046">Antibiotic resistance</keyword>
<evidence type="ECO:0000256" key="9">
    <source>
        <dbReference type="ARBA" id="ARBA00048925"/>
    </source>
</evidence>
<evidence type="ECO:0000256" key="4">
    <source>
        <dbReference type="ARBA" id="ARBA00022679"/>
    </source>
</evidence>
<evidence type="ECO:0000256" key="1">
    <source>
        <dbReference type="ARBA" id="ARBA00006219"/>
    </source>
</evidence>
<dbReference type="InterPro" id="IPR002575">
    <property type="entry name" value="Aminoglycoside_PTrfase"/>
</dbReference>
<evidence type="ECO:0000256" key="13">
    <source>
        <dbReference type="SAM" id="MobiDB-lite"/>
    </source>
</evidence>
<evidence type="ECO:0000256" key="8">
    <source>
        <dbReference type="ARBA" id="ARBA00023251"/>
    </source>
</evidence>
<accession>A0A318THA2</accession>
<dbReference type="InterPro" id="IPR024165">
    <property type="entry name" value="Kan/Strep_kinase"/>
</dbReference>
<protein>
    <recommendedName>
        <fullName evidence="3">Aminoglycoside 3'-phosphotransferase</fullName>
        <ecNumber evidence="2">2.7.1.95</ecNumber>
    </recommendedName>
</protein>
<dbReference type="GO" id="GO:0046872">
    <property type="term" value="F:metal ion binding"/>
    <property type="evidence" value="ECO:0007669"/>
    <property type="project" value="UniProtKB-KW"/>
</dbReference>
<evidence type="ECO:0000256" key="7">
    <source>
        <dbReference type="ARBA" id="ARBA00022840"/>
    </source>
</evidence>
<evidence type="ECO:0000259" key="14">
    <source>
        <dbReference type="Pfam" id="PF01636"/>
    </source>
</evidence>
<dbReference type="EC" id="2.7.1.95" evidence="2"/>
<dbReference type="GO" id="GO:0005524">
    <property type="term" value="F:ATP binding"/>
    <property type="evidence" value="ECO:0007669"/>
    <property type="project" value="UniProtKB-KW"/>
</dbReference>
<dbReference type="InterPro" id="IPR011009">
    <property type="entry name" value="Kinase-like_dom_sf"/>
</dbReference>
<sequence length="281" mass="29950">MTNGLTDNTGSGAAAKASSAHPAGVPWPVPAAWHCRIDGLDWTRATTGCSEAAVFRLAAPDRPTLYVKTAPSQPCGELAGEAARLRWLSSTGLPCAQVLASTRTNDRDWLLLSAVPGRDLSAAELSPRELVTLFAGALRQLHALDAGSCPFDHSADQRIALARERLAAGLVDPEDFDQENVGVPPAELLQQLVAQQPAVTAPVVTHGDACLPNLMAEAGRFTGFIDCGRLGVADRHQDLALATRDIAAELGEGWVGPFLNSYGQPLDWNKTAFYRLLDEFF</sequence>
<keyword evidence="6 10" id="KW-0418">Kinase</keyword>
<keyword evidence="16" id="KW-1185">Reference proteome</keyword>